<dbReference type="InterPro" id="IPR019587">
    <property type="entry name" value="Polyketide_cyclase/dehydratase"/>
</dbReference>
<evidence type="ECO:0000313" key="2">
    <source>
        <dbReference type="EMBL" id="PLR27963.1"/>
    </source>
</evidence>
<evidence type="ECO:0008006" key="4">
    <source>
        <dbReference type="Google" id="ProtNLM"/>
    </source>
</evidence>
<keyword evidence="3" id="KW-1185">Reference proteome</keyword>
<accession>A0A2N5DPG6</accession>
<feature type="transmembrane region" description="Helical" evidence="1">
    <location>
        <begin position="99"/>
        <end position="117"/>
    </location>
</feature>
<dbReference type="AlphaFoldDB" id="A0A2N5DPG6"/>
<dbReference type="Gene3D" id="3.30.530.20">
    <property type="match status" value="1"/>
</dbReference>
<name>A0A2N5DPG6_9CAUL</name>
<sequence>MAAPTYSRRATALRVGLALTAGLAFSLGVYLLAQATQPSGLVSFAFLLVLPAAVCAFIAYVADPWGRRSLGFYLMIPVWVLGAVIVLSIIVLREGTVCVVMLSPLWLGSGLIGAALAHKLRNRGKGATSRAVALAVLPLLAMQVEARLPVPEASTVVTRRIVVDAPPEVIWPLLEGVPDVRKGEGRWNLSQDVVGVPRPQGARLVGEGVGARRLARWEHGVAFDEVITEWEPGRRIAWRFVFDDLDAWDFTDRHLRPDSAYFKVTTGGYRLTPLADGRTEVALHTAYWMKTPVNGYSRLWGEVFLGDLENNLLALIKARAERAA</sequence>
<proteinExistence type="predicted"/>
<dbReference type="EMBL" id="PJRS01000011">
    <property type="protein sequence ID" value="PLR27963.1"/>
    <property type="molecule type" value="Genomic_DNA"/>
</dbReference>
<keyword evidence="1" id="KW-1133">Transmembrane helix</keyword>
<dbReference type="InterPro" id="IPR023393">
    <property type="entry name" value="START-like_dom_sf"/>
</dbReference>
<gene>
    <name evidence="2" type="ORF">SGCZBJ_06335</name>
</gene>
<organism evidence="2 3">
    <name type="scientific">Caulobacter zeae</name>
    <dbReference type="NCBI Taxonomy" id="2055137"/>
    <lineage>
        <taxon>Bacteria</taxon>
        <taxon>Pseudomonadati</taxon>
        <taxon>Pseudomonadota</taxon>
        <taxon>Alphaproteobacteria</taxon>
        <taxon>Caulobacterales</taxon>
        <taxon>Caulobacteraceae</taxon>
        <taxon>Caulobacter</taxon>
    </lineage>
</organism>
<evidence type="ECO:0000256" key="1">
    <source>
        <dbReference type="SAM" id="Phobius"/>
    </source>
</evidence>
<reference evidence="2 3" key="1">
    <citation type="submission" date="2017-12" db="EMBL/GenBank/DDBJ databases">
        <title>The genome sequence of Caulobacter sp. 410.</title>
        <authorList>
            <person name="Gao J."/>
            <person name="Mao X."/>
            <person name="Sun J."/>
        </authorList>
    </citation>
    <scope>NUCLEOTIDE SEQUENCE [LARGE SCALE GENOMIC DNA]</scope>
    <source>
        <strain evidence="2 3">410</strain>
    </source>
</reference>
<dbReference type="Proteomes" id="UP000234479">
    <property type="component" value="Unassembled WGS sequence"/>
</dbReference>
<dbReference type="SUPFAM" id="SSF55961">
    <property type="entry name" value="Bet v1-like"/>
    <property type="match status" value="1"/>
</dbReference>
<evidence type="ECO:0000313" key="3">
    <source>
        <dbReference type="Proteomes" id="UP000234479"/>
    </source>
</evidence>
<protein>
    <recommendedName>
        <fullName evidence="4">SRPBCC family protein</fullName>
    </recommendedName>
</protein>
<keyword evidence="1" id="KW-0472">Membrane</keyword>
<feature type="transmembrane region" description="Helical" evidence="1">
    <location>
        <begin position="72"/>
        <end position="93"/>
    </location>
</feature>
<feature type="transmembrane region" description="Helical" evidence="1">
    <location>
        <begin position="39"/>
        <end position="60"/>
    </location>
</feature>
<dbReference type="Pfam" id="PF10604">
    <property type="entry name" value="Polyketide_cyc2"/>
    <property type="match status" value="1"/>
</dbReference>
<feature type="transmembrane region" description="Helical" evidence="1">
    <location>
        <begin position="12"/>
        <end position="33"/>
    </location>
</feature>
<comment type="caution">
    <text evidence="2">The sequence shown here is derived from an EMBL/GenBank/DDBJ whole genome shotgun (WGS) entry which is preliminary data.</text>
</comment>
<keyword evidence="1" id="KW-0812">Transmembrane</keyword>
<dbReference type="OrthoDB" id="315686at2"/>